<dbReference type="AlphaFoldDB" id="A0A3P8IHX9"/>
<accession>A0A3P8IHX9</accession>
<protein>
    <submittedName>
        <fullName evidence="2">Uncharacterized protein</fullName>
    </submittedName>
</protein>
<sequence>MENLTDSVAVEFIVAEYSERLQKLWYNLMKNEMILVEQLEEVIKEFELNITDMIQGFLEKTEEHFTECRELQSQFNERLVDTCPVVLERFLRNDSDLVASEALYAVSNEFRVFSSSLWTDSKHAD</sequence>
<keyword evidence="3" id="KW-1185">Reference proteome</keyword>
<reference evidence="2 3" key="1">
    <citation type="submission" date="2018-11" db="EMBL/GenBank/DDBJ databases">
        <authorList>
            <consortium name="Pathogen Informatics"/>
        </authorList>
    </citation>
    <scope>NUCLEOTIDE SEQUENCE [LARGE SCALE GENOMIC DNA]</scope>
    <source>
        <strain evidence="2 3">Egypt</strain>
    </source>
</reference>
<feature type="coiled-coil region" evidence="1">
    <location>
        <begin position="29"/>
        <end position="56"/>
    </location>
</feature>
<organism evidence="2 3">
    <name type="scientific">Echinostoma caproni</name>
    <dbReference type="NCBI Taxonomy" id="27848"/>
    <lineage>
        <taxon>Eukaryota</taxon>
        <taxon>Metazoa</taxon>
        <taxon>Spiralia</taxon>
        <taxon>Lophotrochozoa</taxon>
        <taxon>Platyhelminthes</taxon>
        <taxon>Trematoda</taxon>
        <taxon>Digenea</taxon>
        <taxon>Plagiorchiida</taxon>
        <taxon>Echinostomata</taxon>
        <taxon>Echinostomatoidea</taxon>
        <taxon>Echinostomatidae</taxon>
        <taxon>Echinostoma</taxon>
    </lineage>
</organism>
<name>A0A3P8IHX9_9TREM</name>
<proteinExistence type="predicted"/>
<dbReference type="EMBL" id="UZAN01062786">
    <property type="protein sequence ID" value="VDP93324.1"/>
    <property type="molecule type" value="Genomic_DNA"/>
</dbReference>
<keyword evidence="1" id="KW-0175">Coiled coil</keyword>
<evidence type="ECO:0000313" key="3">
    <source>
        <dbReference type="Proteomes" id="UP000272942"/>
    </source>
</evidence>
<evidence type="ECO:0000256" key="1">
    <source>
        <dbReference type="SAM" id="Coils"/>
    </source>
</evidence>
<dbReference type="OrthoDB" id="27917at2759"/>
<evidence type="ECO:0000313" key="2">
    <source>
        <dbReference type="EMBL" id="VDP93324.1"/>
    </source>
</evidence>
<gene>
    <name evidence="2" type="ORF">ECPE_LOCUS16052</name>
</gene>
<dbReference type="Proteomes" id="UP000272942">
    <property type="component" value="Unassembled WGS sequence"/>
</dbReference>